<sequence length="160" mass="17667">ITPTSPISPSPFHAISASASEMSPPMKKSKALWYPWLTVDSARNRSESNAMASQRDYTRHDTKFVNQTNCNVPNINLRSTKSDENASREPWKKKADTKLVSVAPNTYSSRIADLLSNSSHRPNSVKISNDKLSKCQTVSQFLGTVIETAYNQSNNTTSTG</sequence>
<dbReference type="AlphaFoldDB" id="A0A0B6Z7P4"/>
<organism evidence="2">
    <name type="scientific">Arion vulgaris</name>
    <dbReference type="NCBI Taxonomy" id="1028688"/>
    <lineage>
        <taxon>Eukaryota</taxon>
        <taxon>Metazoa</taxon>
        <taxon>Spiralia</taxon>
        <taxon>Lophotrochozoa</taxon>
        <taxon>Mollusca</taxon>
        <taxon>Gastropoda</taxon>
        <taxon>Heterobranchia</taxon>
        <taxon>Euthyneura</taxon>
        <taxon>Panpulmonata</taxon>
        <taxon>Eupulmonata</taxon>
        <taxon>Stylommatophora</taxon>
        <taxon>Helicina</taxon>
        <taxon>Arionoidea</taxon>
        <taxon>Arionidae</taxon>
        <taxon>Arion</taxon>
    </lineage>
</organism>
<feature type="non-terminal residue" evidence="2">
    <location>
        <position position="1"/>
    </location>
</feature>
<protein>
    <submittedName>
        <fullName evidence="2">Uncharacterized protein</fullName>
    </submittedName>
</protein>
<name>A0A0B6Z7P4_9EUPU</name>
<feature type="non-terminal residue" evidence="2">
    <location>
        <position position="160"/>
    </location>
</feature>
<evidence type="ECO:0000313" key="2">
    <source>
        <dbReference type="EMBL" id="CEK63750.1"/>
    </source>
</evidence>
<feature type="region of interest" description="Disordered" evidence="1">
    <location>
        <begin position="1"/>
        <end position="24"/>
    </location>
</feature>
<feature type="compositionally biased region" description="Low complexity" evidence="1">
    <location>
        <begin position="1"/>
        <end position="11"/>
    </location>
</feature>
<accession>A0A0B6Z7P4</accession>
<feature type="region of interest" description="Disordered" evidence="1">
    <location>
        <begin position="72"/>
        <end position="92"/>
    </location>
</feature>
<evidence type="ECO:0000256" key="1">
    <source>
        <dbReference type="SAM" id="MobiDB-lite"/>
    </source>
</evidence>
<proteinExistence type="predicted"/>
<feature type="region of interest" description="Disordered" evidence="1">
    <location>
        <begin position="45"/>
        <end position="64"/>
    </location>
</feature>
<feature type="compositionally biased region" description="Basic and acidic residues" evidence="1">
    <location>
        <begin position="80"/>
        <end position="92"/>
    </location>
</feature>
<reference evidence="2" key="1">
    <citation type="submission" date="2014-12" db="EMBL/GenBank/DDBJ databases">
        <title>Insight into the proteome of Arion vulgaris.</title>
        <authorList>
            <person name="Aradska J."/>
            <person name="Bulat T."/>
            <person name="Smidak R."/>
            <person name="Sarate P."/>
            <person name="Gangsoo J."/>
            <person name="Sialana F."/>
            <person name="Bilban M."/>
            <person name="Lubec G."/>
        </authorList>
    </citation>
    <scope>NUCLEOTIDE SEQUENCE</scope>
    <source>
        <tissue evidence="2">Skin</tissue>
    </source>
</reference>
<gene>
    <name evidence="2" type="primary">ORF49340</name>
</gene>
<dbReference type="EMBL" id="HACG01016885">
    <property type="protein sequence ID" value="CEK63750.1"/>
    <property type="molecule type" value="Transcribed_RNA"/>
</dbReference>